<evidence type="ECO:0000256" key="7">
    <source>
        <dbReference type="ARBA" id="ARBA00023163"/>
    </source>
</evidence>
<dbReference type="InterPro" id="IPR050636">
    <property type="entry name" value="C2H2-ZF_domain-containing"/>
</dbReference>
<keyword evidence="2" id="KW-0479">Metal-binding</keyword>
<dbReference type="EMBL" id="NEDP02005138">
    <property type="protein sequence ID" value="OWF43290.1"/>
    <property type="molecule type" value="Genomic_DNA"/>
</dbReference>
<evidence type="ECO:0000256" key="6">
    <source>
        <dbReference type="ARBA" id="ARBA00023015"/>
    </source>
</evidence>
<dbReference type="SUPFAM" id="SSF57667">
    <property type="entry name" value="beta-beta-alpha zinc fingers"/>
    <property type="match status" value="3"/>
</dbReference>
<keyword evidence="12" id="KW-1185">Reference proteome</keyword>
<dbReference type="InterPro" id="IPR036236">
    <property type="entry name" value="Znf_C2H2_sf"/>
</dbReference>
<dbReference type="InterPro" id="IPR013087">
    <property type="entry name" value="Znf_C2H2_type"/>
</dbReference>
<feature type="domain" description="C2H2-type" evidence="10">
    <location>
        <begin position="99"/>
        <end position="126"/>
    </location>
</feature>
<name>A0A210Q3I2_MIZYE</name>
<keyword evidence="7" id="KW-0804">Transcription</keyword>
<proteinExistence type="predicted"/>
<evidence type="ECO:0000313" key="12">
    <source>
        <dbReference type="Proteomes" id="UP000242188"/>
    </source>
</evidence>
<keyword evidence="3" id="KW-0677">Repeat</keyword>
<evidence type="ECO:0000259" key="10">
    <source>
        <dbReference type="PROSITE" id="PS50157"/>
    </source>
</evidence>
<sequence>MFALQQTFSSDIGLHEGNTGFVKRRARGPRKGMYGRLMSRKEHVCTEPGCDFRTSRIYNYQRHCRIHNDDAKLKCDICQKRFLDAYELKHHVAGHSGAFKCNLCDRSFASRMGFYEHTKFHQESDERFDCQMCGKTFWKKSRYVYHLRAYHNKMLVEDDQGRCSLQDADTSS</sequence>
<feature type="domain" description="C2H2-type" evidence="10">
    <location>
        <begin position="128"/>
        <end position="151"/>
    </location>
</feature>
<dbReference type="PROSITE" id="PS50157">
    <property type="entry name" value="ZINC_FINGER_C2H2_2"/>
    <property type="match status" value="3"/>
</dbReference>
<dbReference type="PROSITE" id="PS00028">
    <property type="entry name" value="ZINC_FINGER_C2H2_1"/>
    <property type="match status" value="3"/>
</dbReference>
<comment type="caution">
    <text evidence="11">The sequence shown here is derived from an EMBL/GenBank/DDBJ whole genome shotgun (WGS) entry which is preliminary data.</text>
</comment>
<dbReference type="SMART" id="SM00355">
    <property type="entry name" value="ZnF_C2H2"/>
    <property type="match status" value="4"/>
</dbReference>
<dbReference type="GO" id="GO:0005634">
    <property type="term" value="C:nucleus"/>
    <property type="evidence" value="ECO:0007669"/>
    <property type="project" value="UniProtKB-SubCell"/>
</dbReference>
<evidence type="ECO:0000256" key="8">
    <source>
        <dbReference type="ARBA" id="ARBA00023242"/>
    </source>
</evidence>
<evidence type="ECO:0000313" key="11">
    <source>
        <dbReference type="EMBL" id="OWF43290.1"/>
    </source>
</evidence>
<evidence type="ECO:0000256" key="3">
    <source>
        <dbReference type="ARBA" id="ARBA00022737"/>
    </source>
</evidence>
<organism evidence="11 12">
    <name type="scientific">Mizuhopecten yessoensis</name>
    <name type="common">Japanese scallop</name>
    <name type="synonym">Patinopecten yessoensis</name>
    <dbReference type="NCBI Taxonomy" id="6573"/>
    <lineage>
        <taxon>Eukaryota</taxon>
        <taxon>Metazoa</taxon>
        <taxon>Spiralia</taxon>
        <taxon>Lophotrochozoa</taxon>
        <taxon>Mollusca</taxon>
        <taxon>Bivalvia</taxon>
        <taxon>Autobranchia</taxon>
        <taxon>Pteriomorphia</taxon>
        <taxon>Pectinida</taxon>
        <taxon>Pectinoidea</taxon>
        <taxon>Pectinidae</taxon>
        <taxon>Mizuhopecten</taxon>
    </lineage>
</organism>
<protein>
    <submittedName>
        <fullName evidence="11">Zinc finger protein 64-like, isoforms 1 and 2</fullName>
    </submittedName>
</protein>
<feature type="domain" description="C2H2-type" evidence="10">
    <location>
        <begin position="73"/>
        <end position="100"/>
    </location>
</feature>
<dbReference type="PANTHER" id="PTHR47772">
    <property type="entry name" value="ZINC FINGER PROTEIN 200"/>
    <property type="match status" value="1"/>
</dbReference>
<dbReference type="AlphaFoldDB" id="A0A210Q3I2"/>
<dbReference type="Proteomes" id="UP000242188">
    <property type="component" value="Unassembled WGS sequence"/>
</dbReference>
<keyword evidence="5" id="KW-0862">Zinc</keyword>
<dbReference type="PANTHER" id="PTHR47772:SF13">
    <property type="entry name" value="GASTRULA ZINC FINGER PROTEIN XLCGF49.1-LIKE-RELATED"/>
    <property type="match status" value="1"/>
</dbReference>
<accession>A0A210Q3I2</accession>
<keyword evidence="6" id="KW-0805">Transcription regulation</keyword>
<evidence type="ECO:0000256" key="1">
    <source>
        <dbReference type="ARBA" id="ARBA00004123"/>
    </source>
</evidence>
<evidence type="ECO:0000256" key="4">
    <source>
        <dbReference type="ARBA" id="ARBA00022771"/>
    </source>
</evidence>
<reference evidence="11 12" key="1">
    <citation type="journal article" date="2017" name="Nat. Ecol. Evol.">
        <title>Scallop genome provides insights into evolution of bilaterian karyotype and development.</title>
        <authorList>
            <person name="Wang S."/>
            <person name="Zhang J."/>
            <person name="Jiao W."/>
            <person name="Li J."/>
            <person name="Xun X."/>
            <person name="Sun Y."/>
            <person name="Guo X."/>
            <person name="Huan P."/>
            <person name="Dong B."/>
            <person name="Zhang L."/>
            <person name="Hu X."/>
            <person name="Sun X."/>
            <person name="Wang J."/>
            <person name="Zhao C."/>
            <person name="Wang Y."/>
            <person name="Wang D."/>
            <person name="Huang X."/>
            <person name="Wang R."/>
            <person name="Lv J."/>
            <person name="Li Y."/>
            <person name="Zhang Z."/>
            <person name="Liu B."/>
            <person name="Lu W."/>
            <person name="Hui Y."/>
            <person name="Liang J."/>
            <person name="Zhou Z."/>
            <person name="Hou R."/>
            <person name="Li X."/>
            <person name="Liu Y."/>
            <person name="Li H."/>
            <person name="Ning X."/>
            <person name="Lin Y."/>
            <person name="Zhao L."/>
            <person name="Xing Q."/>
            <person name="Dou J."/>
            <person name="Li Y."/>
            <person name="Mao J."/>
            <person name="Guo H."/>
            <person name="Dou H."/>
            <person name="Li T."/>
            <person name="Mu C."/>
            <person name="Jiang W."/>
            <person name="Fu Q."/>
            <person name="Fu X."/>
            <person name="Miao Y."/>
            <person name="Liu J."/>
            <person name="Yu Q."/>
            <person name="Li R."/>
            <person name="Liao H."/>
            <person name="Li X."/>
            <person name="Kong Y."/>
            <person name="Jiang Z."/>
            <person name="Chourrout D."/>
            <person name="Li R."/>
            <person name="Bao Z."/>
        </authorList>
    </citation>
    <scope>NUCLEOTIDE SEQUENCE [LARGE SCALE GENOMIC DNA]</scope>
    <source>
        <strain evidence="11 12">PY_sf001</strain>
    </source>
</reference>
<keyword evidence="8" id="KW-0539">Nucleus</keyword>
<dbReference type="Pfam" id="PF00096">
    <property type="entry name" value="zf-C2H2"/>
    <property type="match status" value="1"/>
</dbReference>
<evidence type="ECO:0000256" key="5">
    <source>
        <dbReference type="ARBA" id="ARBA00022833"/>
    </source>
</evidence>
<evidence type="ECO:0000256" key="9">
    <source>
        <dbReference type="PROSITE-ProRule" id="PRU00042"/>
    </source>
</evidence>
<keyword evidence="4 9" id="KW-0863">Zinc-finger</keyword>
<dbReference type="Pfam" id="PF13894">
    <property type="entry name" value="zf-C2H2_4"/>
    <property type="match status" value="1"/>
</dbReference>
<dbReference type="GO" id="GO:0008270">
    <property type="term" value="F:zinc ion binding"/>
    <property type="evidence" value="ECO:0007669"/>
    <property type="project" value="UniProtKB-KW"/>
</dbReference>
<comment type="subcellular location">
    <subcellularLocation>
        <location evidence="1">Nucleus</location>
    </subcellularLocation>
</comment>
<evidence type="ECO:0000256" key="2">
    <source>
        <dbReference type="ARBA" id="ARBA00022723"/>
    </source>
</evidence>
<gene>
    <name evidence="11" type="ORF">KP79_PYT18760</name>
</gene>
<dbReference type="Gene3D" id="3.30.160.60">
    <property type="entry name" value="Classic Zinc Finger"/>
    <property type="match status" value="2"/>
</dbReference>